<dbReference type="GO" id="GO:0004168">
    <property type="term" value="F:dolichol kinase activity"/>
    <property type="evidence" value="ECO:0007669"/>
    <property type="project" value="UniProtKB-EC"/>
</dbReference>
<dbReference type="Proteomes" id="UP001157418">
    <property type="component" value="Unassembled WGS sequence"/>
</dbReference>
<evidence type="ECO:0000256" key="2">
    <source>
        <dbReference type="ARBA" id="ARBA00010794"/>
    </source>
</evidence>
<gene>
    <name evidence="11" type="ORF">LVIROSA_LOCUS27698</name>
</gene>
<evidence type="ECO:0000256" key="6">
    <source>
        <dbReference type="ARBA" id="ARBA00022777"/>
    </source>
</evidence>
<feature type="transmembrane region" description="Helical" evidence="10">
    <location>
        <begin position="205"/>
        <end position="225"/>
    </location>
</feature>
<organism evidence="11 12">
    <name type="scientific">Lactuca virosa</name>
    <dbReference type="NCBI Taxonomy" id="75947"/>
    <lineage>
        <taxon>Eukaryota</taxon>
        <taxon>Viridiplantae</taxon>
        <taxon>Streptophyta</taxon>
        <taxon>Embryophyta</taxon>
        <taxon>Tracheophyta</taxon>
        <taxon>Spermatophyta</taxon>
        <taxon>Magnoliopsida</taxon>
        <taxon>eudicotyledons</taxon>
        <taxon>Gunneridae</taxon>
        <taxon>Pentapetalae</taxon>
        <taxon>asterids</taxon>
        <taxon>campanulids</taxon>
        <taxon>Asterales</taxon>
        <taxon>Asteraceae</taxon>
        <taxon>Cichorioideae</taxon>
        <taxon>Cichorieae</taxon>
        <taxon>Lactucinae</taxon>
        <taxon>Lactuca</taxon>
    </lineage>
</organism>
<name>A0AAU9NUL1_9ASTR</name>
<dbReference type="EC" id="2.7.1.108" evidence="3"/>
<comment type="subcellular location">
    <subcellularLocation>
        <location evidence="1">Endoplasmic reticulum membrane</location>
        <topology evidence="1">Multi-pass membrane protein</topology>
    </subcellularLocation>
</comment>
<keyword evidence="7" id="KW-0256">Endoplasmic reticulum</keyword>
<evidence type="ECO:0000313" key="12">
    <source>
        <dbReference type="Proteomes" id="UP001157418"/>
    </source>
</evidence>
<evidence type="ECO:0000313" key="11">
    <source>
        <dbReference type="EMBL" id="CAH1441653.1"/>
    </source>
</evidence>
<evidence type="ECO:0000256" key="4">
    <source>
        <dbReference type="ARBA" id="ARBA00022679"/>
    </source>
</evidence>
<evidence type="ECO:0000256" key="1">
    <source>
        <dbReference type="ARBA" id="ARBA00004477"/>
    </source>
</evidence>
<keyword evidence="8 10" id="KW-1133">Transmembrane helix</keyword>
<keyword evidence="6" id="KW-0418">Kinase</keyword>
<accession>A0AAU9NUL1</accession>
<keyword evidence="4" id="KW-0808">Transferase</keyword>
<evidence type="ECO:0000256" key="9">
    <source>
        <dbReference type="ARBA" id="ARBA00023136"/>
    </source>
</evidence>
<feature type="transmembrane region" description="Helical" evidence="10">
    <location>
        <begin position="149"/>
        <end position="167"/>
    </location>
</feature>
<sequence length="557" mass="61748">MATGMASSMLNGERAVVLLFVSSILYSTRISLLYEGLSFSLLTIFALFVEISVESYGSAFPFKTRPGASSGILLGAVTLPGVAISKLIQLSRALSVHEVGVEEVEFIRLQYWATSTTCLCVLVFLCFMCHHESKKTNSVSLHNDCHMKFSISSIALFIAVCYLSFSAKSSSKWNMALTLLWIVCHGVAAVKFIQHVLNTFPACASFGEALLVTAGFVVYFGDMFACTTARLSSIAYGVERSEINTIIQGMLLGLLIIPILFKSILKKWELYMTMTSSNTEVKRSTIFYLCLAFILLSIVPLWMQFVQDFHVHPFLWVLKFVFSEPHKRLSLCVYWVAVICASVLRFYNISKNSKIERILLRKYYHLVAVLMFVPAVIFQPLFLNLAFGAALGVFLVLEIIRVWRIWPLGAVVHKFMNAFTDHRDSDLLIVSHFSLLLGCALPIWMSSGFNDRPLAPFAGILSLGIGDTMASMVGYKYGVLRWSKTGKKTVEGTAAGITSVLAACSALLPLLAATGHMFTQHWLSLLMAVIVSGLLEAYTAQLDNAFIPLIFYSLLCL</sequence>
<proteinExistence type="inferred from homology"/>
<evidence type="ECO:0000256" key="7">
    <source>
        <dbReference type="ARBA" id="ARBA00022824"/>
    </source>
</evidence>
<dbReference type="AlphaFoldDB" id="A0AAU9NUL1"/>
<feature type="transmembrane region" description="Helical" evidence="10">
    <location>
        <begin position="427"/>
        <end position="445"/>
    </location>
</feature>
<evidence type="ECO:0000256" key="5">
    <source>
        <dbReference type="ARBA" id="ARBA00022692"/>
    </source>
</evidence>
<feature type="transmembrane region" description="Helical" evidence="10">
    <location>
        <begin position="326"/>
        <end position="347"/>
    </location>
</feature>
<dbReference type="GO" id="GO:0005789">
    <property type="term" value="C:endoplasmic reticulum membrane"/>
    <property type="evidence" value="ECO:0007669"/>
    <property type="project" value="UniProtKB-SubCell"/>
</dbReference>
<reference evidence="11 12" key="1">
    <citation type="submission" date="2022-01" db="EMBL/GenBank/DDBJ databases">
        <authorList>
            <person name="Xiong W."/>
            <person name="Schranz E."/>
        </authorList>
    </citation>
    <scope>NUCLEOTIDE SEQUENCE [LARGE SCALE GENOMIC DNA]</scope>
</reference>
<evidence type="ECO:0000256" key="8">
    <source>
        <dbReference type="ARBA" id="ARBA00022989"/>
    </source>
</evidence>
<dbReference type="InterPro" id="IPR032974">
    <property type="entry name" value="Polypren_kinase"/>
</dbReference>
<evidence type="ECO:0000256" key="10">
    <source>
        <dbReference type="SAM" id="Phobius"/>
    </source>
</evidence>
<feature type="transmembrane region" description="Helical" evidence="10">
    <location>
        <begin position="68"/>
        <end position="89"/>
    </location>
</feature>
<feature type="transmembrane region" description="Helical" evidence="10">
    <location>
        <begin position="245"/>
        <end position="265"/>
    </location>
</feature>
<comment type="similarity">
    <text evidence="2">Belongs to the polyprenol kinase family.</text>
</comment>
<feature type="transmembrane region" description="Helical" evidence="10">
    <location>
        <begin position="518"/>
        <end position="538"/>
    </location>
</feature>
<feature type="transmembrane region" description="Helical" evidence="10">
    <location>
        <begin position="37"/>
        <end position="56"/>
    </location>
</feature>
<comment type="caution">
    <text evidence="11">The sequence shown here is derived from an EMBL/GenBank/DDBJ whole genome shotgun (WGS) entry which is preliminary data.</text>
</comment>
<feature type="transmembrane region" description="Helical" evidence="10">
    <location>
        <begin position="359"/>
        <end position="379"/>
    </location>
</feature>
<keyword evidence="9 10" id="KW-0472">Membrane</keyword>
<feature type="transmembrane region" description="Helical" evidence="10">
    <location>
        <begin position="109"/>
        <end position="128"/>
    </location>
</feature>
<dbReference type="PANTHER" id="PTHR13205:SF15">
    <property type="entry name" value="DOLICHOL KINASE"/>
    <property type="match status" value="1"/>
</dbReference>
<dbReference type="PANTHER" id="PTHR13205">
    <property type="entry name" value="TRANSMEMBRANE PROTEIN 15-RELATED"/>
    <property type="match status" value="1"/>
</dbReference>
<feature type="transmembrane region" description="Helical" evidence="10">
    <location>
        <begin position="385"/>
        <end position="406"/>
    </location>
</feature>
<feature type="transmembrane region" description="Helical" evidence="10">
    <location>
        <begin position="490"/>
        <end position="512"/>
    </location>
</feature>
<keyword evidence="12" id="KW-1185">Reference proteome</keyword>
<feature type="transmembrane region" description="Helical" evidence="10">
    <location>
        <begin position="173"/>
        <end position="193"/>
    </location>
</feature>
<keyword evidence="5 10" id="KW-0812">Transmembrane</keyword>
<dbReference type="EMBL" id="CAKMRJ010005412">
    <property type="protein sequence ID" value="CAH1441653.1"/>
    <property type="molecule type" value="Genomic_DNA"/>
</dbReference>
<feature type="transmembrane region" description="Helical" evidence="10">
    <location>
        <begin position="457"/>
        <end position="478"/>
    </location>
</feature>
<dbReference type="GO" id="GO:0043048">
    <property type="term" value="P:dolichyl monophosphate biosynthetic process"/>
    <property type="evidence" value="ECO:0007669"/>
    <property type="project" value="TreeGrafter"/>
</dbReference>
<protein>
    <recommendedName>
        <fullName evidence="3">dolichol kinase</fullName>
        <ecNumber evidence="3">2.7.1.108</ecNumber>
    </recommendedName>
</protein>
<evidence type="ECO:0000256" key="3">
    <source>
        <dbReference type="ARBA" id="ARBA00012132"/>
    </source>
</evidence>
<feature type="transmembrane region" description="Helical" evidence="10">
    <location>
        <begin position="286"/>
        <end position="306"/>
    </location>
</feature>